<dbReference type="GO" id="GO:0005789">
    <property type="term" value="C:endoplasmic reticulum membrane"/>
    <property type="evidence" value="ECO:0007669"/>
    <property type="project" value="UniProtKB-SubCell"/>
</dbReference>
<evidence type="ECO:0000256" key="1">
    <source>
        <dbReference type="ARBA" id="ARBA00004389"/>
    </source>
</evidence>
<dbReference type="InterPro" id="IPR036322">
    <property type="entry name" value="WD40_repeat_dom_sf"/>
</dbReference>
<evidence type="ECO:0000256" key="6">
    <source>
        <dbReference type="ARBA" id="ARBA00022824"/>
    </source>
</evidence>
<keyword evidence="9 11" id="KW-1133">Transmembrane helix</keyword>
<evidence type="ECO:0000256" key="9">
    <source>
        <dbReference type="ARBA" id="ARBA00022989"/>
    </source>
</evidence>
<dbReference type="Proteomes" id="UP000253551">
    <property type="component" value="Unassembled WGS sequence"/>
</dbReference>
<evidence type="ECO:0000256" key="2">
    <source>
        <dbReference type="ARBA" id="ARBA00022448"/>
    </source>
</evidence>
<keyword evidence="6" id="KW-0256">Endoplasmic reticulum</keyword>
<dbReference type="PANTHER" id="PTHR23284">
    <property type="entry name" value="PROLACTIN REGULATORY ELEMENT BINDING PROTEIN"/>
    <property type="match status" value="1"/>
</dbReference>
<gene>
    <name evidence="12" type="ORF">CU098_012542</name>
</gene>
<evidence type="ECO:0000256" key="4">
    <source>
        <dbReference type="ARBA" id="ARBA00022692"/>
    </source>
</evidence>
<dbReference type="GO" id="GO:0015031">
    <property type="term" value="P:protein transport"/>
    <property type="evidence" value="ECO:0007669"/>
    <property type="project" value="UniProtKB-KW"/>
</dbReference>
<dbReference type="InterPro" id="IPR001680">
    <property type="entry name" value="WD40_rpt"/>
</dbReference>
<dbReference type="InterPro" id="IPR015943">
    <property type="entry name" value="WD40/YVTN_repeat-like_dom_sf"/>
</dbReference>
<keyword evidence="10 11" id="KW-0472">Membrane</keyword>
<evidence type="ECO:0000256" key="11">
    <source>
        <dbReference type="SAM" id="Phobius"/>
    </source>
</evidence>
<keyword evidence="5" id="KW-0677">Repeat</keyword>
<reference evidence="12 13" key="1">
    <citation type="journal article" date="2018" name="G3 (Bethesda)">
        <title>Phylogenetic and Phylogenomic Definition of Rhizopus Species.</title>
        <authorList>
            <person name="Gryganskyi A.P."/>
            <person name="Golan J."/>
            <person name="Dolatabadi S."/>
            <person name="Mondo S."/>
            <person name="Robb S."/>
            <person name="Idnurm A."/>
            <person name="Muszewska A."/>
            <person name="Steczkiewicz K."/>
            <person name="Masonjones S."/>
            <person name="Liao H.L."/>
            <person name="Gajdeczka M.T."/>
            <person name="Anike F."/>
            <person name="Vuek A."/>
            <person name="Anishchenko I.M."/>
            <person name="Voigt K."/>
            <person name="de Hoog G.S."/>
            <person name="Smith M.E."/>
            <person name="Heitman J."/>
            <person name="Vilgalys R."/>
            <person name="Stajich J.E."/>
        </authorList>
    </citation>
    <scope>NUCLEOTIDE SEQUENCE [LARGE SCALE GENOMIC DNA]</scope>
    <source>
        <strain evidence="12 13">LSU 92-RS-03</strain>
    </source>
</reference>
<evidence type="ECO:0000256" key="3">
    <source>
        <dbReference type="ARBA" id="ARBA00022574"/>
    </source>
</evidence>
<dbReference type="AlphaFoldDB" id="A0A367KVJ4"/>
<evidence type="ECO:0000256" key="10">
    <source>
        <dbReference type="ARBA" id="ARBA00023136"/>
    </source>
</evidence>
<keyword evidence="13" id="KW-1185">Reference proteome</keyword>
<dbReference type="GO" id="GO:0003400">
    <property type="term" value="P:regulation of COPII vesicle coating"/>
    <property type="evidence" value="ECO:0007669"/>
    <property type="project" value="TreeGrafter"/>
</dbReference>
<comment type="caution">
    <text evidence="12">The sequence shown here is derived from an EMBL/GenBank/DDBJ whole genome shotgun (WGS) entry which is preliminary data.</text>
</comment>
<keyword evidence="3" id="KW-0853">WD repeat</keyword>
<evidence type="ECO:0000313" key="12">
    <source>
        <dbReference type="EMBL" id="RCI06228.1"/>
    </source>
</evidence>
<keyword evidence="8" id="KW-0653">Protein transport</keyword>
<dbReference type="PANTHER" id="PTHR23284:SF0">
    <property type="entry name" value="PROLACTIN REGULATORY ELEMENT-BINDING PROTEIN"/>
    <property type="match status" value="1"/>
</dbReference>
<name>A0A367KVJ4_RHIST</name>
<dbReference type="STRING" id="4846.A0A367KVJ4"/>
<accession>A0A367KVJ4</accession>
<proteinExistence type="predicted"/>
<dbReference type="OrthoDB" id="2013972at2759"/>
<dbReference type="GO" id="GO:0006888">
    <property type="term" value="P:endoplasmic reticulum to Golgi vesicle-mediated transport"/>
    <property type="evidence" value="ECO:0007669"/>
    <property type="project" value="TreeGrafter"/>
</dbReference>
<dbReference type="Gene3D" id="2.130.10.10">
    <property type="entry name" value="YVTN repeat-like/Quinoprotein amine dehydrogenase"/>
    <property type="match status" value="1"/>
</dbReference>
<comment type="subcellular location">
    <subcellularLocation>
        <location evidence="1">Endoplasmic reticulum membrane</location>
        <topology evidence="1">Single-pass membrane protein</topology>
    </subcellularLocation>
</comment>
<keyword evidence="4 11" id="KW-0812">Transmembrane</keyword>
<dbReference type="SMART" id="SM00320">
    <property type="entry name" value="WD40"/>
    <property type="match status" value="3"/>
</dbReference>
<evidence type="ECO:0000256" key="7">
    <source>
        <dbReference type="ARBA" id="ARBA00022892"/>
    </source>
</evidence>
<dbReference type="EMBL" id="PJQM01000201">
    <property type="protein sequence ID" value="RCI06228.1"/>
    <property type="molecule type" value="Genomic_DNA"/>
</dbReference>
<organism evidence="12 13">
    <name type="scientific">Rhizopus stolonifer</name>
    <name type="common">Rhizopus nigricans</name>
    <dbReference type="NCBI Taxonomy" id="4846"/>
    <lineage>
        <taxon>Eukaryota</taxon>
        <taxon>Fungi</taxon>
        <taxon>Fungi incertae sedis</taxon>
        <taxon>Mucoromycota</taxon>
        <taxon>Mucoromycotina</taxon>
        <taxon>Mucoromycetes</taxon>
        <taxon>Mucorales</taxon>
        <taxon>Mucorineae</taxon>
        <taxon>Rhizopodaceae</taxon>
        <taxon>Rhizopus</taxon>
    </lineage>
</organism>
<dbReference type="Pfam" id="PF00400">
    <property type="entry name" value="WD40"/>
    <property type="match status" value="1"/>
</dbReference>
<sequence>MPKPIIIQQDLEFPVYGISFNSEDVLFVGGGGGANRSGVSFELKGDCLTQLNSLNLSEKEDCPMSIACHPQLPLLAVEYLMLQTSKDYSVKKLNTKKEKSKDVAEYQKVTRYSRSGNYLVTAFSDGRVSILNTKNGTLLFPSFQFKDVQDVDFDAKEEYVVIATLKEVTVISLQEKGIIVQVIDSPRLNRQSVCQIRAVRYATFEGQETLYAIINSTSKGHAFICAWKLSQQRKYPVTKPKTVGICRKNVTCFSVSPVGDLLAFASNDLSVSLLDAQKYKPLLKVNQIHGFAITDLTFNHSGKYLATAGADNLCKVIRLDINKKLDMREIFYRVIYGILSILLFVLLMHLTGQIFGQFESHPNIKDDLHYFY</sequence>
<feature type="transmembrane region" description="Helical" evidence="11">
    <location>
        <begin position="330"/>
        <end position="350"/>
    </location>
</feature>
<evidence type="ECO:0000256" key="8">
    <source>
        <dbReference type="ARBA" id="ARBA00022927"/>
    </source>
</evidence>
<keyword evidence="7" id="KW-0931">ER-Golgi transport</keyword>
<dbReference type="GO" id="GO:0005085">
    <property type="term" value="F:guanyl-nucleotide exchange factor activity"/>
    <property type="evidence" value="ECO:0007669"/>
    <property type="project" value="InterPro"/>
</dbReference>
<dbReference type="SUPFAM" id="SSF50978">
    <property type="entry name" value="WD40 repeat-like"/>
    <property type="match status" value="1"/>
</dbReference>
<keyword evidence="2" id="KW-0813">Transport</keyword>
<protein>
    <submittedName>
        <fullName evidence="12">Uncharacterized protein</fullName>
    </submittedName>
</protein>
<dbReference type="InterPro" id="IPR045260">
    <property type="entry name" value="Sec12-like"/>
</dbReference>
<evidence type="ECO:0000313" key="13">
    <source>
        <dbReference type="Proteomes" id="UP000253551"/>
    </source>
</evidence>
<evidence type="ECO:0000256" key="5">
    <source>
        <dbReference type="ARBA" id="ARBA00022737"/>
    </source>
</evidence>